<dbReference type="PANTHER" id="PTHR30349">
    <property type="entry name" value="PHAGE INTEGRASE-RELATED"/>
    <property type="match status" value="1"/>
</dbReference>
<evidence type="ECO:0000313" key="5">
    <source>
        <dbReference type="Proteomes" id="UP001268542"/>
    </source>
</evidence>
<reference evidence="4 5" key="1">
    <citation type="submission" date="2023-08" db="EMBL/GenBank/DDBJ databases">
        <title>Nocardioides seae sp. nov., a bacterium isolated from a soil.</title>
        <authorList>
            <person name="Wang X."/>
        </authorList>
    </citation>
    <scope>NUCLEOTIDE SEQUENCE [LARGE SCALE GENOMIC DNA]</scope>
    <source>
        <strain evidence="4 5">YZH12</strain>
    </source>
</reference>
<dbReference type="InterPro" id="IPR002104">
    <property type="entry name" value="Integrase_catalytic"/>
</dbReference>
<accession>A0ABU3PQT5</accession>
<dbReference type="EMBL" id="JAVYII010000001">
    <property type="protein sequence ID" value="MDT9591588.1"/>
    <property type="molecule type" value="Genomic_DNA"/>
</dbReference>
<dbReference type="Proteomes" id="UP001268542">
    <property type="component" value="Unassembled WGS sequence"/>
</dbReference>
<dbReference type="InterPro" id="IPR013762">
    <property type="entry name" value="Integrase-like_cat_sf"/>
</dbReference>
<protein>
    <submittedName>
        <fullName evidence="4">Site-specific integrase</fullName>
    </submittedName>
</protein>
<gene>
    <name evidence="4" type="ORF">RDV89_00820</name>
</gene>
<dbReference type="Gene3D" id="1.10.443.10">
    <property type="entry name" value="Intergrase catalytic core"/>
    <property type="match status" value="1"/>
</dbReference>
<evidence type="ECO:0000256" key="1">
    <source>
        <dbReference type="ARBA" id="ARBA00023125"/>
    </source>
</evidence>
<keyword evidence="1" id="KW-0238">DNA-binding</keyword>
<proteinExistence type="predicted"/>
<comment type="caution">
    <text evidence="4">The sequence shown here is derived from an EMBL/GenBank/DDBJ whole genome shotgun (WGS) entry which is preliminary data.</text>
</comment>
<feature type="domain" description="Tyr recombinase" evidence="3">
    <location>
        <begin position="54"/>
        <end position="259"/>
    </location>
</feature>
<dbReference type="SUPFAM" id="SSF56349">
    <property type="entry name" value="DNA breaking-rejoining enzymes"/>
    <property type="match status" value="1"/>
</dbReference>
<dbReference type="Pfam" id="PF00589">
    <property type="entry name" value="Phage_integrase"/>
    <property type="match status" value="1"/>
</dbReference>
<dbReference type="CDD" id="cd01189">
    <property type="entry name" value="INT_ICEBs1_C_like"/>
    <property type="match status" value="1"/>
</dbReference>
<dbReference type="PROSITE" id="PS51898">
    <property type="entry name" value="TYR_RECOMBINASE"/>
    <property type="match status" value="1"/>
</dbReference>
<dbReference type="PANTHER" id="PTHR30349:SF91">
    <property type="entry name" value="INTA PROTEIN"/>
    <property type="match status" value="1"/>
</dbReference>
<evidence type="ECO:0000256" key="2">
    <source>
        <dbReference type="ARBA" id="ARBA00023172"/>
    </source>
</evidence>
<dbReference type="InterPro" id="IPR050090">
    <property type="entry name" value="Tyrosine_recombinase_XerCD"/>
</dbReference>
<name>A0ABU3PQT5_9ACTN</name>
<dbReference type="InterPro" id="IPR010998">
    <property type="entry name" value="Integrase_recombinase_N"/>
</dbReference>
<evidence type="ECO:0000313" key="4">
    <source>
        <dbReference type="EMBL" id="MDT9591588.1"/>
    </source>
</evidence>
<evidence type="ECO:0000259" key="3">
    <source>
        <dbReference type="PROSITE" id="PS51898"/>
    </source>
</evidence>
<sequence>MYAELGRRDRSRLTPATLRRINATLSSALTTAVRRGLIERNPTATVELPRPHRARPTAWTAEEFSTFLRATQHDRLWLLFLMLGLLGLRRGEALALRWSEVDLVEQRLRVERSTVKVARQLVTGPPKSERGGRTLALDTRLCGWLAEHMTTQEQEARQNSASPPASERARPTLVFTTPTGTQLDPAYVSRRFDSLQRSMDVPRIRLHDLRHTSASIGLSSGETLLEVSRRLGHSSITITADVYSHISPTTAQHSATRLARCVLTDGLGGQA</sequence>
<keyword evidence="2" id="KW-0233">DNA recombination</keyword>
<dbReference type="InterPro" id="IPR011010">
    <property type="entry name" value="DNA_brk_join_enz"/>
</dbReference>
<organism evidence="4 5">
    <name type="scientific">Nocardioides imazamoxiresistens</name>
    <dbReference type="NCBI Taxonomy" id="3231893"/>
    <lineage>
        <taxon>Bacteria</taxon>
        <taxon>Bacillati</taxon>
        <taxon>Actinomycetota</taxon>
        <taxon>Actinomycetes</taxon>
        <taxon>Propionibacteriales</taxon>
        <taxon>Nocardioidaceae</taxon>
        <taxon>Nocardioides</taxon>
    </lineage>
</organism>
<keyword evidence="5" id="KW-1185">Reference proteome</keyword>
<dbReference type="Gene3D" id="1.10.150.130">
    <property type="match status" value="1"/>
</dbReference>